<protein>
    <submittedName>
        <fullName evidence="2">Uncharacterized protein</fullName>
    </submittedName>
</protein>
<gene>
    <name evidence="2" type="ORF">CTI12_AA326680</name>
</gene>
<comment type="caution">
    <text evidence="2">The sequence shown here is derived from an EMBL/GenBank/DDBJ whole genome shotgun (WGS) entry which is preliminary data.</text>
</comment>
<feature type="transmembrane region" description="Helical" evidence="1">
    <location>
        <begin position="6"/>
        <end position="26"/>
    </location>
</feature>
<feature type="transmembrane region" description="Helical" evidence="1">
    <location>
        <begin position="38"/>
        <end position="59"/>
    </location>
</feature>
<reference evidence="2 3" key="1">
    <citation type="journal article" date="2018" name="Mol. Plant">
        <title>The genome of Artemisia annua provides insight into the evolution of Asteraceae family and artemisinin biosynthesis.</title>
        <authorList>
            <person name="Shen Q."/>
            <person name="Zhang L."/>
            <person name="Liao Z."/>
            <person name="Wang S."/>
            <person name="Yan T."/>
            <person name="Shi P."/>
            <person name="Liu M."/>
            <person name="Fu X."/>
            <person name="Pan Q."/>
            <person name="Wang Y."/>
            <person name="Lv Z."/>
            <person name="Lu X."/>
            <person name="Zhang F."/>
            <person name="Jiang W."/>
            <person name="Ma Y."/>
            <person name="Chen M."/>
            <person name="Hao X."/>
            <person name="Li L."/>
            <person name="Tang Y."/>
            <person name="Lv G."/>
            <person name="Zhou Y."/>
            <person name="Sun X."/>
            <person name="Brodelius P.E."/>
            <person name="Rose J.K.C."/>
            <person name="Tang K."/>
        </authorList>
    </citation>
    <scope>NUCLEOTIDE SEQUENCE [LARGE SCALE GENOMIC DNA]</scope>
    <source>
        <strain evidence="3">cv. Huhao1</strain>
        <tissue evidence="2">Leaf</tissue>
    </source>
</reference>
<evidence type="ECO:0000256" key="1">
    <source>
        <dbReference type="SAM" id="Phobius"/>
    </source>
</evidence>
<name>A0A2U1MYX1_ARTAN</name>
<keyword evidence="1" id="KW-0812">Transmembrane</keyword>
<accession>A0A2U1MYX1</accession>
<proteinExistence type="predicted"/>
<keyword evidence="1" id="KW-0472">Membrane</keyword>
<keyword evidence="3" id="KW-1185">Reference proteome</keyword>
<feature type="transmembrane region" description="Helical" evidence="1">
    <location>
        <begin position="71"/>
        <end position="98"/>
    </location>
</feature>
<dbReference type="EMBL" id="PKPP01004020">
    <property type="protein sequence ID" value="PWA66461.1"/>
    <property type="molecule type" value="Genomic_DNA"/>
</dbReference>
<keyword evidence="1" id="KW-1133">Transmembrane helix</keyword>
<evidence type="ECO:0000313" key="2">
    <source>
        <dbReference type="EMBL" id="PWA66461.1"/>
    </source>
</evidence>
<dbReference type="OrthoDB" id="1827352at2759"/>
<organism evidence="2 3">
    <name type="scientific">Artemisia annua</name>
    <name type="common">Sweet wormwood</name>
    <dbReference type="NCBI Taxonomy" id="35608"/>
    <lineage>
        <taxon>Eukaryota</taxon>
        <taxon>Viridiplantae</taxon>
        <taxon>Streptophyta</taxon>
        <taxon>Embryophyta</taxon>
        <taxon>Tracheophyta</taxon>
        <taxon>Spermatophyta</taxon>
        <taxon>Magnoliopsida</taxon>
        <taxon>eudicotyledons</taxon>
        <taxon>Gunneridae</taxon>
        <taxon>Pentapetalae</taxon>
        <taxon>asterids</taxon>
        <taxon>campanulids</taxon>
        <taxon>Asterales</taxon>
        <taxon>Asteraceae</taxon>
        <taxon>Asteroideae</taxon>
        <taxon>Anthemideae</taxon>
        <taxon>Artemisiinae</taxon>
        <taxon>Artemisia</taxon>
    </lineage>
</organism>
<dbReference type="Proteomes" id="UP000245207">
    <property type="component" value="Unassembled WGS sequence"/>
</dbReference>
<dbReference type="AlphaFoldDB" id="A0A2U1MYX1"/>
<evidence type="ECO:0000313" key="3">
    <source>
        <dbReference type="Proteomes" id="UP000245207"/>
    </source>
</evidence>
<sequence>MAAHWWIGSPCLSFYELLGFVLCAAGRWCRPYVRSLISVVRSSVLFGFGLAADCMFIRIRNPNLGFSACKFFCWGFMIWLLLVCILILVASGSLLGLWSIGSKLLLEFCDAGSIPSLGSPIAACEKPCDDGVLLGNSGHDNTLKDPPSRQHVLSLVETDLSKTNVDTSIIATNFKEQDSASTSVSTNLGAKVVIPITVVDDMCQKFTNTLYGYFIGHRLAFPLVEDYVKYAWAKFVSKC</sequence>